<organism evidence="2 3">
    <name type="scientific">Flammeovirga pectinis</name>
    <dbReference type="NCBI Taxonomy" id="2494373"/>
    <lineage>
        <taxon>Bacteria</taxon>
        <taxon>Pseudomonadati</taxon>
        <taxon>Bacteroidota</taxon>
        <taxon>Cytophagia</taxon>
        <taxon>Cytophagales</taxon>
        <taxon>Flammeovirgaceae</taxon>
        <taxon>Flammeovirga</taxon>
    </lineage>
</organism>
<dbReference type="KEGG" id="fll:EI427_13970"/>
<sequence length="166" mass="19308">MATTYHELGHASHFALGGDRCYPWNNNSFCDDRDDLQDEILKESWAKYIEHHLTRQWFPNYNGDRSQNMTFTQMNNTFENNGVEGKYTSLFFDLNDNNDQSNNNRSPDRPIDRVSGYTTAQMQNALKNVSTLQGLSNNLLNYYSNDTQDNLQDLIDSYNENLEPID</sequence>
<evidence type="ECO:0000313" key="2">
    <source>
        <dbReference type="EMBL" id="AZQ63305.1"/>
    </source>
</evidence>
<name>A0A3S9P523_9BACT</name>
<gene>
    <name evidence="2" type="ORF">EI427_13970</name>
</gene>
<feature type="compositionally biased region" description="Low complexity" evidence="1">
    <location>
        <begin position="94"/>
        <end position="104"/>
    </location>
</feature>
<evidence type="ECO:0000313" key="3">
    <source>
        <dbReference type="Proteomes" id="UP000267268"/>
    </source>
</evidence>
<accession>A0A3S9P523</accession>
<protein>
    <submittedName>
        <fullName evidence="2">Uncharacterized protein</fullName>
    </submittedName>
</protein>
<dbReference type="OrthoDB" id="1489647at2"/>
<evidence type="ECO:0000256" key="1">
    <source>
        <dbReference type="SAM" id="MobiDB-lite"/>
    </source>
</evidence>
<keyword evidence="3" id="KW-1185">Reference proteome</keyword>
<reference evidence="2 3" key="1">
    <citation type="submission" date="2018-12" db="EMBL/GenBank/DDBJ databases">
        <title>Flammeovirga pectinis sp. nov., isolated from the gut of the Korean scallop, Patinopecten yessoensis.</title>
        <authorList>
            <person name="Bae J.-W."/>
            <person name="Jeong Y.-S."/>
            <person name="Kang W."/>
        </authorList>
    </citation>
    <scope>NUCLEOTIDE SEQUENCE [LARGE SCALE GENOMIC DNA]</scope>
    <source>
        <strain evidence="2 3">L12M1</strain>
    </source>
</reference>
<feature type="region of interest" description="Disordered" evidence="1">
    <location>
        <begin position="94"/>
        <end position="113"/>
    </location>
</feature>
<dbReference type="EMBL" id="CP034562">
    <property type="protein sequence ID" value="AZQ63305.1"/>
    <property type="molecule type" value="Genomic_DNA"/>
</dbReference>
<dbReference type="Proteomes" id="UP000267268">
    <property type="component" value="Chromosome 1"/>
</dbReference>
<proteinExistence type="predicted"/>
<dbReference type="AlphaFoldDB" id="A0A3S9P523"/>